<keyword evidence="1" id="KW-0812">Transmembrane</keyword>
<dbReference type="OrthoDB" id="1367028at2"/>
<sequence>MKKTITINKDIPKSIIIGLLLSIILVFVIEHFGDFSYVANVENTYTGGKINLVDYVSPKTPLESIYLDTPFGSRFIFDGNNLTIGDMKFVGGDFKPYTNRISYYFKATFMDFKYVLLVGLILTVIVYLSKNFKLKFN</sequence>
<reference evidence="3" key="1">
    <citation type="submission" date="2019-08" db="EMBL/GenBank/DDBJ databases">
        <title>Seonamhaeicola sediminis sp. nov., isolated from marine sediment.</title>
        <authorList>
            <person name="Cao W.R."/>
        </authorList>
    </citation>
    <scope>NUCLEOTIDE SEQUENCE [LARGE SCALE GENOMIC DNA]</scope>
    <source>
        <strain evidence="3">Gy8</strain>
    </source>
</reference>
<gene>
    <name evidence="2" type="ORF">FUA26_14095</name>
</gene>
<evidence type="ECO:0000313" key="2">
    <source>
        <dbReference type="EMBL" id="TXE06108.1"/>
    </source>
</evidence>
<evidence type="ECO:0000313" key="3">
    <source>
        <dbReference type="Proteomes" id="UP000321790"/>
    </source>
</evidence>
<name>A0A5C7AC04_9FLAO</name>
<keyword evidence="3" id="KW-1185">Reference proteome</keyword>
<dbReference type="AlphaFoldDB" id="A0A5C7AC04"/>
<comment type="caution">
    <text evidence="2">The sequence shown here is derived from an EMBL/GenBank/DDBJ whole genome shotgun (WGS) entry which is preliminary data.</text>
</comment>
<organism evidence="2 3">
    <name type="scientific">Seonamhaeicola algicola</name>
    <dbReference type="NCBI Taxonomy" id="1719036"/>
    <lineage>
        <taxon>Bacteria</taxon>
        <taxon>Pseudomonadati</taxon>
        <taxon>Bacteroidota</taxon>
        <taxon>Flavobacteriia</taxon>
        <taxon>Flavobacteriales</taxon>
        <taxon>Flavobacteriaceae</taxon>
    </lineage>
</organism>
<keyword evidence="1" id="KW-1133">Transmembrane helix</keyword>
<accession>A0A5C7AC04</accession>
<protein>
    <submittedName>
        <fullName evidence="2">Uncharacterized protein</fullName>
    </submittedName>
</protein>
<dbReference type="RefSeq" id="WP_147137496.1">
    <property type="nucleotide sequence ID" value="NZ_VOSC01000033.1"/>
</dbReference>
<proteinExistence type="predicted"/>
<evidence type="ECO:0000256" key="1">
    <source>
        <dbReference type="SAM" id="Phobius"/>
    </source>
</evidence>
<feature type="transmembrane region" description="Helical" evidence="1">
    <location>
        <begin position="12"/>
        <end position="29"/>
    </location>
</feature>
<dbReference type="Proteomes" id="UP000321790">
    <property type="component" value="Unassembled WGS sequence"/>
</dbReference>
<keyword evidence="1" id="KW-0472">Membrane</keyword>
<feature type="transmembrane region" description="Helical" evidence="1">
    <location>
        <begin position="112"/>
        <end position="129"/>
    </location>
</feature>
<dbReference type="EMBL" id="VOSC01000033">
    <property type="protein sequence ID" value="TXE06108.1"/>
    <property type="molecule type" value="Genomic_DNA"/>
</dbReference>